<keyword evidence="2 4" id="KW-0689">Ribosomal protein</keyword>
<accession>A0A2U9GHZ8</accession>
<dbReference type="GO" id="GO:0003735">
    <property type="term" value="F:structural constituent of ribosome"/>
    <property type="evidence" value="ECO:0007669"/>
    <property type="project" value="InterPro"/>
</dbReference>
<dbReference type="InterPro" id="IPR036853">
    <property type="entry name" value="Ribosomal_uL14_sf"/>
</dbReference>
<dbReference type="AlphaFoldDB" id="A0A2U9GHZ8"/>
<organism evidence="5">
    <name type="scientific">Eunotia naegelii</name>
    <dbReference type="NCBI Taxonomy" id="1458866"/>
    <lineage>
        <taxon>Eukaryota</taxon>
        <taxon>Sar</taxon>
        <taxon>Stramenopiles</taxon>
        <taxon>Ochrophyta</taxon>
        <taxon>Bacillariophyta</taxon>
        <taxon>Bacillariophyceae</taxon>
        <taxon>Eunotiophycidae</taxon>
        <taxon>Eunotiales</taxon>
        <taxon>Eunotiaceae</taxon>
        <taxon>Eunotia</taxon>
    </lineage>
</organism>
<dbReference type="PANTHER" id="PTHR11761:SF3">
    <property type="entry name" value="LARGE RIBOSOMAL SUBUNIT PROTEIN UL14M"/>
    <property type="match status" value="1"/>
</dbReference>
<dbReference type="CDD" id="cd00337">
    <property type="entry name" value="Ribosomal_uL14"/>
    <property type="match status" value="1"/>
</dbReference>
<dbReference type="GeneID" id="36957389"/>
<dbReference type="RefSeq" id="YP_009495452.1">
    <property type="nucleotide sequence ID" value="NC_037987.1"/>
</dbReference>
<comment type="similarity">
    <text evidence="1 4">Belongs to the universal ribosomal protein uL14 family.</text>
</comment>
<dbReference type="GO" id="GO:0070180">
    <property type="term" value="F:large ribosomal subunit rRNA binding"/>
    <property type="evidence" value="ECO:0007669"/>
    <property type="project" value="TreeGrafter"/>
</dbReference>
<reference evidence="5" key="1">
    <citation type="journal article" date="2018" name="Genome Biol. Evol.">
        <title>Recurrent loss, horizontal transfer, and the obscure origins of mitochondrial introns in diatoms (Bacillariophyta).</title>
        <authorList>
            <person name="Guillory W.X."/>
            <person name="Onyshchenko A."/>
            <person name="Ruck E.C."/>
            <person name="Parks M."/>
            <person name="Nakov T."/>
            <person name="Wickett N.J."/>
            <person name="Alverson A.J."/>
        </authorList>
    </citation>
    <scope>NUCLEOTIDE SEQUENCE</scope>
    <source>
        <strain evidence="5">UTEX FD354</strain>
    </source>
</reference>
<dbReference type="InterPro" id="IPR000218">
    <property type="entry name" value="Ribosomal_uL14"/>
</dbReference>
<evidence type="ECO:0000256" key="3">
    <source>
        <dbReference type="ARBA" id="ARBA00023274"/>
    </source>
</evidence>
<dbReference type="SMART" id="SM01374">
    <property type="entry name" value="Ribosomal_L14"/>
    <property type="match status" value="1"/>
</dbReference>
<evidence type="ECO:0000313" key="5">
    <source>
        <dbReference type="EMBL" id="AWQ64099.1"/>
    </source>
</evidence>
<dbReference type="Gene3D" id="2.40.150.20">
    <property type="entry name" value="Ribosomal protein L14"/>
    <property type="match status" value="1"/>
</dbReference>
<evidence type="ECO:0000256" key="2">
    <source>
        <dbReference type="ARBA" id="ARBA00022980"/>
    </source>
</evidence>
<name>A0A2U9GHZ8_9STRA</name>
<evidence type="ECO:0000256" key="4">
    <source>
        <dbReference type="RuleBase" id="RU003949"/>
    </source>
</evidence>
<dbReference type="Pfam" id="PF00238">
    <property type="entry name" value="Ribosomal_L14"/>
    <property type="match status" value="1"/>
</dbReference>
<proteinExistence type="inferred from homology"/>
<keyword evidence="3 4" id="KW-0687">Ribonucleoprotein</keyword>
<gene>
    <name evidence="5" type="primary">rpl14</name>
</gene>
<dbReference type="PANTHER" id="PTHR11761">
    <property type="entry name" value="50S/60S RIBOSOMAL PROTEIN L14/L23"/>
    <property type="match status" value="1"/>
</dbReference>
<evidence type="ECO:0000256" key="1">
    <source>
        <dbReference type="ARBA" id="ARBA00010745"/>
    </source>
</evidence>
<dbReference type="GO" id="GO:0006412">
    <property type="term" value="P:translation"/>
    <property type="evidence" value="ECO:0007669"/>
    <property type="project" value="InterPro"/>
</dbReference>
<dbReference type="HAMAP" id="MF_01367">
    <property type="entry name" value="Ribosomal_uL14"/>
    <property type="match status" value="1"/>
</dbReference>
<dbReference type="EMBL" id="MG271846">
    <property type="protein sequence ID" value="AWQ64099.1"/>
    <property type="molecule type" value="Genomic_DNA"/>
</dbReference>
<sequence length="124" mass="13688">MIQQETILKVTDNSGAKTVKCVKVLGGFKRKFAYLGDIIIVSIKTVKNFSKIQKGEIHKALIVRTKKKINKKDGCAICLYENSVSLVGKQGRTITPIASRVFGPIPKKLSISFPDFTKISGETF</sequence>
<geneLocation type="mitochondrion" evidence="5"/>
<keyword evidence="5" id="KW-0496">Mitochondrion</keyword>
<protein>
    <submittedName>
        <fullName evidence="5">Ribosomal protein L14</fullName>
    </submittedName>
</protein>
<dbReference type="GO" id="GO:0005762">
    <property type="term" value="C:mitochondrial large ribosomal subunit"/>
    <property type="evidence" value="ECO:0007669"/>
    <property type="project" value="TreeGrafter"/>
</dbReference>
<dbReference type="SUPFAM" id="SSF50193">
    <property type="entry name" value="Ribosomal protein L14"/>
    <property type="match status" value="1"/>
</dbReference>